<feature type="compositionally biased region" description="Basic and acidic residues" evidence="5">
    <location>
        <begin position="688"/>
        <end position="709"/>
    </location>
</feature>
<evidence type="ECO:0000256" key="2">
    <source>
        <dbReference type="ARBA" id="ARBA00007459"/>
    </source>
</evidence>
<organism evidence="7 8">
    <name type="scientific">Eucalyptus globulus</name>
    <name type="common">Tasmanian blue gum</name>
    <dbReference type="NCBI Taxonomy" id="34317"/>
    <lineage>
        <taxon>Eukaryota</taxon>
        <taxon>Viridiplantae</taxon>
        <taxon>Streptophyta</taxon>
        <taxon>Embryophyta</taxon>
        <taxon>Tracheophyta</taxon>
        <taxon>Spermatophyta</taxon>
        <taxon>Magnoliopsida</taxon>
        <taxon>eudicotyledons</taxon>
        <taxon>Gunneridae</taxon>
        <taxon>Pentapetalae</taxon>
        <taxon>rosids</taxon>
        <taxon>malvids</taxon>
        <taxon>Myrtales</taxon>
        <taxon>Myrtaceae</taxon>
        <taxon>Myrtoideae</taxon>
        <taxon>Eucalypteae</taxon>
        <taxon>Eucalyptus</taxon>
    </lineage>
</organism>
<protein>
    <recommendedName>
        <fullName evidence="6">Pre-mRNA polyadenylation factor Fip1 domain-containing protein</fullName>
    </recommendedName>
</protein>
<feature type="domain" description="Pre-mRNA polyadenylation factor Fip1" evidence="6">
    <location>
        <begin position="372"/>
        <end position="414"/>
    </location>
</feature>
<dbReference type="Pfam" id="PF05182">
    <property type="entry name" value="Fip1"/>
    <property type="match status" value="1"/>
</dbReference>
<dbReference type="GO" id="GO:0005634">
    <property type="term" value="C:nucleus"/>
    <property type="evidence" value="ECO:0007669"/>
    <property type="project" value="UniProtKB-SubCell"/>
</dbReference>
<feature type="compositionally biased region" description="Basic and acidic residues" evidence="5">
    <location>
        <begin position="1256"/>
        <end position="1296"/>
    </location>
</feature>
<dbReference type="Proteomes" id="UP001634007">
    <property type="component" value="Unassembled WGS sequence"/>
</dbReference>
<feature type="compositionally biased region" description="Polar residues" evidence="5">
    <location>
        <begin position="89"/>
        <end position="103"/>
    </location>
</feature>
<feature type="compositionally biased region" description="Basic and acidic residues" evidence="5">
    <location>
        <begin position="775"/>
        <end position="786"/>
    </location>
</feature>
<dbReference type="InterPro" id="IPR044976">
    <property type="entry name" value="FIPS5/FIPS3-like"/>
</dbReference>
<feature type="compositionally biased region" description="Basic residues" evidence="5">
    <location>
        <begin position="1134"/>
        <end position="1143"/>
    </location>
</feature>
<feature type="compositionally biased region" description="Polar residues" evidence="5">
    <location>
        <begin position="1238"/>
        <end position="1248"/>
    </location>
</feature>
<keyword evidence="4" id="KW-0539">Nucleus</keyword>
<feature type="compositionally biased region" description="Polar residues" evidence="5">
    <location>
        <begin position="1222"/>
        <end position="1231"/>
    </location>
</feature>
<accession>A0ABD3KWT7</accession>
<comment type="subcellular location">
    <subcellularLocation>
        <location evidence="1">Nucleus</location>
    </subcellularLocation>
</comment>
<feature type="compositionally biased region" description="Basic and acidic residues" evidence="5">
    <location>
        <begin position="734"/>
        <end position="745"/>
    </location>
</feature>
<dbReference type="PANTHER" id="PTHR36884:SF1">
    <property type="entry name" value="FIP1[V]-LIKE PROTEIN"/>
    <property type="match status" value="1"/>
</dbReference>
<keyword evidence="3" id="KW-0507">mRNA processing</keyword>
<feature type="compositionally biased region" description="Acidic residues" evidence="5">
    <location>
        <begin position="208"/>
        <end position="218"/>
    </location>
</feature>
<feature type="region of interest" description="Disordered" evidence="5">
    <location>
        <begin position="17"/>
        <end position="262"/>
    </location>
</feature>
<feature type="region of interest" description="Disordered" evidence="5">
    <location>
        <begin position="517"/>
        <end position="1352"/>
    </location>
</feature>
<gene>
    <name evidence="7" type="ORF">ACJRO7_013448</name>
</gene>
<reference evidence="7 8" key="1">
    <citation type="submission" date="2024-11" db="EMBL/GenBank/DDBJ databases">
        <title>Chromosome-level genome assembly of Eucalyptus globulus Labill. provides insights into its genome evolution.</title>
        <authorList>
            <person name="Li X."/>
        </authorList>
    </citation>
    <scope>NUCLEOTIDE SEQUENCE [LARGE SCALE GENOMIC DNA]</scope>
    <source>
        <strain evidence="7">CL2024</strain>
        <tissue evidence="7">Fresh tender leaves</tissue>
    </source>
</reference>
<feature type="compositionally biased region" description="Acidic residues" evidence="5">
    <location>
        <begin position="56"/>
        <end position="66"/>
    </location>
</feature>
<feature type="compositionally biased region" description="Basic and acidic residues" evidence="5">
    <location>
        <begin position="1144"/>
        <end position="1163"/>
    </location>
</feature>
<comment type="caution">
    <text evidence="7">The sequence shown here is derived from an EMBL/GenBank/DDBJ whole genome shotgun (WGS) entry which is preliminary data.</text>
</comment>
<feature type="compositionally biased region" description="Acidic residues" evidence="5">
    <location>
        <begin position="175"/>
        <end position="187"/>
    </location>
</feature>
<feature type="compositionally biased region" description="Basic and acidic residues" evidence="5">
    <location>
        <begin position="1093"/>
        <end position="1123"/>
    </location>
</feature>
<feature type="compositionally biased region" description="Basic and acidic residues" evidence="5">
    <location>
        <begin position="529"/>
        <end position="577"/>
    </location>
</feature>
<evidence type="ECO:0000256" key="1">
    <source>
        <dbReference type="ARBA" id="ARBA00004123"/>
    </source>
</evidence>
<evidence type="ECO:0000256" key="5">
    <source>
        <dbReference type="SAM" id="MobiDB-lite"/>
    </source>
</evidence>
<dbReference type="GO" id="GO:0006397">
    <property type="term" value="P:mRNA processing"/>
    <property type="evidence" value="ECO:0007669"/>
    <property type="project" value="UniProtKB-KW"/>
</dbReference>
<sequence>MDDDDEFGDLYTDVLKPFAPSSAAAAEPPAPPRRPIDLNLKTAAAAAAAATAAGDDAGEDEDDDDAASLFGARRRDDPPPPPPPPNKALSLSLNSVRNESAGSGDSDLPARVLDPLGEKLDAQRGAGGGKESGDLDSVDADVKFDIEENHEHGMDLVIPGLSGPREPSGGRDGNGGDDWDSDSEDDLQIVLNDNAAHHGPVGVIGDAGGEEDDDEDGDPLVIVADGDPSQPLVEQEWGEDTAEAGPEGERKEGGGSSELAKANGGVGVAPKIGYSNLGYHPFHSQFKYVRPGASPMPGSSVAAPVGAPGQVRPPVNMGPLAGRGRGDWRLAGMKGASSLQKNFHPGSTPWGSGRGYGGGLEFSLPSHKTIFEVDIDSFEEKPWRYPGVDSTDFFNFGLNEESWKEYCKQLETLRLESTMQSKIHVYESGRKKQEFDPDLPPELAAASGIDITAENATNGKLDAGQRDIKASAHVRPPLPTGRAIQVESGYGERLPSIDTRPPRIRDSDAIIEIVCQDSVDDDSSTENGLADKVDNNDPTSEELRVAEKAEDRVAQEEAESFDRFSETYSDQNREVVEKAQLVESGQDDLPEGEESSPSRREGSIQHHASSKEQTSGYTSRKAAITHNERHTRDQSPNVSPNHSTEEEKKTFDNQGPQMVDSVESEEALNVSSMDHKDALAGKSLPGDRSSEPERNEVPSDASKAGEKLLHPRRKDKFNSRGEQVALDEFDEGEDFRAARSSENSKARSGSSRDSQKWRDSTEEEVVQAGLPTHMGDSRRHLDENEHKFRRKDHDRRQETEKSRTVVKDKVDPYRDRDPSSVHNLPVKSDNFDRRKEREYSDGARRLRDDEPSSIRLRLEDSRKRERSDEVGSRHRSRGRETERNDKEEYHSSKKQLDNGMHKVNYDKEVALRGRERDDSLRSRYEAADEYRGKRKKADEYFPRERDHIDKEEILREQRDNSGRRKRDRDDNNDQRQREDQSRVRDSVDDHHSSRHKDESWSHREKIEKPRGREEWHKAKQGHEENRLKREREEERATIRGGRGGEEKTWAGQDRPRDDRRASGRDYQFKDTARQNEDAKRREHQEDESFLQYRGHEEIHARGNQNKNEEKRSRFEKSSTRNEKPANVSDNQRMHEKKHSHRKNKEPEGGDHHTSKRNQDDHVSKMGSKGLAEQGTADPGNVRQFHPSREMREDMSSEDEQSESRRGRSKLERWTSHTERDYSINSKSSSSLRFKEVGRSNNNIVSSEASKLPESVKASEEVDKHHFVAEDKDSGDVEKKDADTKPLNDRHLDTVEKLKKRSERFKLPMPSGKEALPIKKTESEAPLSTKGEAPVDPEIKQERPARKRRWTSN</sequence>
<name>A0ABD3KWT7_EUCGL</name>
<feature type="compositionally biased region" description="Acidic residues" evidence="5">
    <location>
        <begin position="585"/>
        <end position="594"/>
    </location>
</feature>
<keyword evidence="8" id="KW-1185">Reference proteome</keyword>
<dbReference type="PANTHER" id="PTHR36884">
    <property type="entry name" value="FIP1[III]-LIKE PROTEIN"/>
    <property type="match status" value="1"/>
</dbReference>
<comment type="similarity">
    <text evidence="2">Belongs to the FIP1 family.</text>
</comment>
<feature type="compositionally biased region" description="Basic and acidic residues" evidence="5">
    <location>
        <begin position="829"/>
        <end position="1086"/>
    </location>
</feature>
<evidence type="ECO:0000313" key="8">
    <source>
        <dbReference type="Proteomes" id="UP001634007"/>
    </source>
</evidence>
<evidence type="ECO:0000256" key="4">
    <source>
        <dbReference type="ARBA" id="ARBA00023242"/>
    </source>
</evidence>
<dbReference type="EMBL" id="JBJKBG010000003">
    <property type="protein sequence ID" value="KAL3744190.1"/>
    <property type="molecule type" value="Genomic_DNA"/>
</dbReference>
<feature type="compositionally biased region" description="Low complexity" evidence="5">
    <location>
        <begin position="42"/>
        <end position="55"/>
    </location>
</feature>
<dbReference type="InterPro" id="IPR007854">
    <property type="entry name" value="Fip1_dom"/>
</dbReference>
<feature type="compositionally biased region" description="Basic and acidic residues" evidence="5">
    <location>
        <begin position="1201"/>
        <end position="1221"/>
    </location>
</feature>
<feature type="compositionally biased region" description="Basic and acidic residues" evidence="5">
    <location>
        <begin position="140"/>
        <end position="154"/>
    </location>
</feature>
<evidence type="ECO:0000256" key="3">
    <source>
        <dbReference type="ARBA" id="ARBA00022664"/>
    </source>
</evidence>
<feature type="compositionally biased region" description="Basic and acidic residues" evidence="5">
    <location>
        <begin position="794"/>
        <end position="819"/>
    </location>
</feature>
<evidence type="ECO:0000259" key="6">
    <source>
        <dbReference type="Pfam" id="PF05182"/>
    </source>
</evidence>
<proteinExistence type="inferred from homology"/>
<evidence type="ECO:0000313" key="7">
    <source>
        <dbReference type="EMBL" id="KAL3744190.1"/>
    </source>
</evidence>